<keyword evidence="2 4" id="KW-0863">Zinc-finger</keyword>
<dbReference type="InterPro" id="IPR036443">
    <property type="entry name" value="Znf_RanBP2_sf"/>
</dbReference>
<dbReference type="SUPFAM" id="SSF90209">
    <property type="entry name" value="Ran binding protein zinc finger-like"/>
    <property type="match status" value="3"/>
</dbReference>
<gene>
    <name evidence="6" type="ORF">CTI12_AA607330</name>
</gene>
<keyword evidence="1" id="KW-0479">Metal-binding</keyword>
<feature type="domain" description="RanBP2-type" evidence="5">
    <location>
        <begin position="118"/>
        <end position="149"/>
    </location>
</feature>
<reference evidence="6 7" key="1">
    <citation type="journal article" date="2018" name="Mol. Plant">
        <title>The genome of Artemisia annua provides insight into the evolution of Asteraceae family and artemisinin biosynthesis.</title>
        <authorList>
            <person name="Shen Q."/>
            <person name="Zhang L."/>
            <person name="Liao Z."/>
            <person name="Wang S."/>
            <person name="Yan T."/>
            <person name="Shi P."/>
            <person name="Liu M."/>
            <person name="Fu X."/>
            <person name="Pan Q."/>
            <person name="Wang Y."/>
            <person name="Lv Z."/>
            <person name="Lu X."/>
            <person name="Zhang F."/>
            <person name="Jiang W."/>
            <person name="Ma Y."/>
            <person name="Chen M."/>
            <person name="Hao X."/>
            <person name="Li L."/>
            <person name="Tang Y."/>
            <person name="Lv G."/>
            <person name="Zhou Y."/>
            <person name="Sun X."/>
            <person name="Brodelius P.E."/>
            <person name="Rose J.K.C."/>
            <person name="Tang K."/>
        </authorList>
    </citation>
    <scope>NUCLEOTIDE SEQUENCE [LARGE SCALE GENOMIC DNA]</scope>
    <source>
        <strain evidence="7">cv. Huhao1</strain>
        <tissue evidence="6">Leaf</tissue>
    </source>
</reference>
<evidence type="ECO:0000313" key="7">
    <source>
        <dbReference type="Proteomes" id="UP000245207"/>
    </source>
</evidence>
<dbReference type="GO" id="GO:0008270">
    <property type="term" value="F:zinc ion binding"/>
    <property type="evidence" value="ECO:0007669"/>
    <property type="project" value="UniProtKB-KW"/>
</dbReference>
<dbReference type="PROSITE" id="PS50199">
    <property type="entry name" value="ZF_RANBP2_2"/>
    <property type="match status" value="2"/>
</dbReference>
<protein>
    <submittedName>
        <fullName evidence="6">Zinc finger, RanBP2-type</fullName>
    </submittedName>
</protein>
<dbReference type="OrthoDB" id="448399at2759"/>
<evidence type="ECO:0000313" key="6">
    <source>
        <dbReference type="EMBL" id="PWA35545.1"/>
    </source>
</evidence>
<dbReference type="GO" id="GO:0005737">
    <property type="term" value="C:cytoplasm"/>
    <property type="evidence" value="ECO:0007669"/>
    <property type="project" value="TreeGrafter"/>
</dbReference>
<evidence type="ECO:0000256" key="2">
    <source>
        <dbReference type="ARBA" id="ARBA00022771"/>
    </source>
</evidence>
<evidence type="ECO:0000256" key="4">
    <source>
        <dbReference type="PROSITE-ProRule" id="PRU00322"/>
    </source>
</evidence>
<dbReference type="PANTHER" id="PTHR23111">
    <property type="entry name" value="ZINC FINGER PROTEIN"/>
    <property type="match status" value="1"/>
</dbReference>
<dbReference type="SMART" id="SM00547">
    <property type="entry name" value="ZnF_RBZ"/>
    <property type="match status" value="3"/>
</dbReference>
<dbReference type="Pfam" id="PF00641">
    <property type="entry name" value="Zn_ribbon_RanBP"/>
    <property type="match status" value="2"/>
</dbReference>
<dbReference type="Gene3D" id="4.10.1060.10">
    <property type="entry name" value="Zinc finger, RanBP2-type"/>
    <property type="match status" value="3"/>
</dbReference>
<dbReference type="STRING" id="35608.A0A2U1KFJ4"/>
<dbReference type="EMBL" id="PKPP01019844">
    <property type="protein sequence ID" value="PWA35545.1"/>
    <property type="molecule type" value="Genomic_DNA"/>
</dbReference>
<keyword evidence="3" id="KW-0862">Zinc</keyword>
<evidence type="ECO:0000259" key="5">
    <source>
        <dbReference type="PROSITE" id="PS50199"/>
    </source>
</evidence>
<dbReference type="AlphaFoldDB" id="A0A2U1KFJ4"/>
<name>A0A2U1KFJ4_ARTAN</name>
<sequence length="192" mass="22160">MIRSMPGDWVCESCQRLNFNWRQFCRKCNKPFIGEKGTNTQEQHSPRMVYFRPGDWYCDAGVCRAHNYASRYNCFKCGAVKSRPSFGGSLQYYNHVFPHMNFGFYGIMGGLISRQGWTPGDWFCGRSDCNAHNYSSRMKCFKCYSSRELCVYESDLPHVFGVLNEGVTFFRSSSCVQGKGERNRPMEGKLSI</sequence>
<evidence type="ECO:0000256" key="3">
    <source>
        <dbReference type="ARBA" id="ARBA00022833"/>
    </source>
</evidence>
<feature type="domain" description="RanBP2-type" evidence="5">
    <location>
        <begin position="52"/>
        <end position="83"/>
    </location>
</feature>
<dbReference type="Proteomes" id="UP000245207">
    <property type="component" value="Unassembled WGS sequence"/>
</dbReference>
<accession>A0A2U1KFJ4</accession>
<dbReference type="InterPro" id="IPR001876">
    <property type="entry name" value="Znf_RanBP2"/>
</dbReference>
<evidence type="ECO:0000256" key="1">
    <source>
        <dbReference type="ARBA" id="ARBA00022723"/>
    </source>
</evidence>
<dbReference type="GO" id="GO:0003729">
    <property type="term" value="F:mRNA binding"/>
    <property type="evidence" value="ECO:0007669"/>
    <property type="project" value="TreeGrafter"/>
</dbReference>
<organism evidence="6 7">
    <name type="scientific">Artemisia annua</name>
    <name type="common">Sweet wormwood</name>
    <dbReference type="NCBI Taxonomy" id="35608"/>
    <lineage>
        <taxon>Eukaryota</taxon>
        <taxon>Viridiplantae</taxon>
        <taxon>Streptophyta</taxon>
        <taxon>Embryophyta</taxon>
        <taxon>Tracheophyta</taxon>
        <taxon>Spermatophyta</taxon>
        <taxon>Magnoliopsida</taxon>
        <taxon>eudicotyledons</taxon>
        <taxon>Gunneridae</taxon>
        <taxon>Pentapetalae</taxon>
        <taxon>asterids</taxon>
        <taxon>campanulids</taxon>
        <taxon>Asterales</taxon>
        <taxon>Asteraceae</taxon>
        <taxon>Asteroideae</taxon>
        <taxon>Anthemideae</taxon>
        <taxon>Artemisiinae</taxon>
        <taxon>Artemisia</taxon>
    </lineage>
</organism>
<dbReference type="PANTHER" id="PTHR23111:SF74">
    <property type="entry name" value="OS02G0203700 PROTEIN"/>
    <property type="match status" value="1"/>
</dbReference>
<keyword evidence="7" id="KW-1185">Reference proteome</keyword>
<dbReference type="PROSITE" id="PS01358">
    <property type="entry name" value="ZF_RANBP2_1"/>
    <property type="match status" value="3"/>
</dbReference>
<proteinExistence type="predicted"/>
<comment type="caution">
    <text evidence="6">The sequence shown here is derived from an EMBL/GenBank/DDBJ whole genome shotgun (WGS) entry which is preliminary data.</text>
</comment>